<feature type="active site" evidence="3">
    <location>
        <position position="100"/>
    </location>
</feature>
<dbReference type="PANTHER" id="PTHR47966:SF51">
    <property type="entry name" value="BETA-SITE APP-CLEAVING ENZYME, ISOFORM A-RELATED"/>
    <property type="match status" value="1"/>
</dbReference>
<keyword evidence="5" id="KW-0732">Signal</keyword>
<evidence type="ECO:0000313" key="8">
    <source>
        <dbReference type="Proteomes" id="UP000218811"/>
    </source>
</evidence>
<reference evidence="7 8" key="1">
    <citation type="journal article" date="2012" name="Science">
        <title>The Paleozoic origin of enzymatic lignin decomposition reconstructed from 31 fungal genomes.</title>
        <authorList>
            <person name="Floudas D."/>
            <person name="Binder M."/>
            <person name="Riley R."/>
            <person name="Barry K."/>
            <person name="Blanchette R.A."/>
            <person name="Henrissat B."/>
            <person name="Martinez A.T."/>
            <person name="Otillar R."/>
            <person name="Spatafora J.W."/>
            <person name="Yadav J.S."/>
            <person name="Aerts A."/>
            <person name="Benoit I."/>
            <person name="Boyd A."/>
            <person name="Carlson A."/>
            <person name="Copeland A."/>
            <person name="Coutinho P.M."/>
            <person name="de Vries R.P."/>
            <person name="Ferreira P."/>
            <person name="Findley K."/>
            <person name="Foster B."/>
            <person name="Gaskell J."/>
            <person name="Glotzer D."/>
            <person name="Gorecki P."/>
            <person name="Heitman J."/>
            <person name="Hesse C."/>
            <person name="Hori C."/>
            <person name="Igarashi K."/>
            <person name="Jurgens J.A."/>
            <person name="Kallen N."/>
            <person name="Kersten P."/>
            <person name="Kohler A."/>
            <person name="Kuees U."/>
            <person name="Kumar T.K.A."/>
            <person name="Kuo A."/>
            <person name="LaButti K."/>
            <person name="Larrondo L.F."/>
            <person name="Lindquist E."/>
            <person name="Ling A."/>
            <person name="Lombard V."/>
            <person name="Lucas S."/>
            <person name="Lundell T."/>
            <person name="Martin R."/>
            <person name="McLaughlin D.J."/>
            <person name="Morgenstern I."/>
            <person name="Morin E."/>
            <person name="Murat C."/>
            <person name="Nagy L.G."/>
            <person name="Nolan M."/>
            <person name="Ohm R.A."/>
            <person name="Patyshakuliyeva A."/>
            <person name="Rokas A."/>
            <person name="Ruiz-Duenas F.J."/>
            <person name="Sabat G."/>
            <person name="Salamov A."/>
            <person name="Samejima M."/>
            <person name="Schmutz J."/>
            <person name="Slot J.C."/>
            <person name="St John F."/>
            <person name="Stenlid J."/>
            <person name="Sun H."/>
            <person name="Sun S."/>
            <person name="Syed K."/>
            <person name="Tsang A."/>
            <person name="Wiebenga A."/>
            <person name="Young D."/>
            <person name="Pisabarro A."/>
            <person name="Eastwood D.C."/>
            <person name="Martin F."/>
            <person name="Cullen D."/>
            <person name="Grigoriev I.V."/>
            <person name="Hibbett D.S."/>
        </authorList>
    </citation>
    <scope>NUCLEOTIDE SEQUENCE [LARGE SCALE GENOMIC DNA]</scope>
    <source>
        <strain evidence="7 8">MD-104</strain>
    </source>
</reference>
<dbReference type="InterPro" id="IPR001969">
    <property type="entry name" value="Aspartic_peptidase_AS"/>
</dbReference>
<dbReference type="InterPro" id="IPR021109">
    <property type="entry name" value="Peptidase_aspartic_dom_sf"/>
</dbReference>
<evidence type="ECO:0000256" key="4">
    <source>
        <dbReference type="RuleBase" id="RU000454"/>
    </source>
</evidence>
<keyword evidence="2 4" id="KW-0064">Aspartyl protease</keyword>
<accession>A0A2H3J5X2</accession>
<feature type="signal peptide" evidence="5">
    <location>
        <begin position="1"/>
        <end position="19"/>
    </location>
</feature>
<dbReference type="InterPro" id="IPR033121">
    <property type="entry name" value="PEPTIDASE_A1"/>
</dbReference>
<evidence type="ECO:0000256" key="3">
    <source>
        <dbReference type="PIRSR" id="PIRSR601461-1"/>
    </source>
</evidence>
<dbReference type="EMBL" id="KB467831">
    <property type="protein sequence ID" value="PCH34149.1"/>
    <property type="molecule type" value="Genomic_DNA"/>
</dbReference>
<proteinExistence type="inferred from homology"/>
<dbReference type="PRINTS" id="PR00792">
    <property type="entry name" value="PEPSIN"/>
</dbReference>
<evidence type="ECO:0000313" key="7">
    <source>
        <dbReference type="EMBL" id="PCH34149.1"/>
    </source>
</evidence>
<gene>
    <name evidence="7" type="ORF">WOLCODRAFT_113247</name>
</gene>
<dbReference type="PANTHER" id="PTHR47966">
    <property type="entry name" value="BETA-SITE APP-CLEAVING ENZYME, ISOFORM A-RELATED"/>
    <property type="match status" value="1"/>
</dbReference>
<sequence length="404" mass="42256">MAFGSSLLAVLVLTLSVAAKPIEIRDNFVSLPLTKHLNLTGTGNLLARDQARVKALKNRSANVQSASADASNVPVTNQASYYSVQVGVGSSTNDYTLIVDTGSSNTWVGADKPYDPSSDPTGVVSVTYGSGFFIGLEYDATLYLGSLIITDQSIGDADYAEGFDGVDGILGLGPVDLTSDTVLGTSTVPTVTDNLYSQNSISEDLVAISFEPTTTESSTNGELTFGGTDSSKYTGSINYVPITTTSPASEYWGIDQSVTYGSSGTPILSETAGIVDTGTTLILLASDAYSAYQSATGATADETTGLLRITESQYSDLESLYFNIGGVTYELTANAQIWPRSLNSVIGGSSDYVYLVVGSTGEASGSGLDFIDGYAFLERFYSVFDTGNSRVGLATTQYTDATTN</sequence>
<keyword evidence="8" id="KW-1185">Reference proteome</keyword>
<evidence type="ECO:0000256" key="2">
    <source>
        <dbReference type="ARBA" id="ARBA00022750"/>
    </source>
</evidence>
<evidence type="ECO:0000256" key="5">
    <source>
        <dbReference type="SAM" id="SignalP"/>
    </source>
</evidence>
<feature type="active site" evidence="3">
    <location>
        <position position="276"/>
    </location>
</feature>
<feature type="chain" id="PRO_5013924408" evidence="5">
    <location>
        <begin position="20"/>
        <end position="404"/>
    </location>
</feature>
<comment type="similarity">
    <text evidence="1 4">Belongs to the peptidase A1 family.</text>
</comment>
<dbReference type="PROSITE" id="PS51767">
    <property type="entry name" value="PEPTIDASE_A1"/>
    <property type="match status" value="1"/>
</dbReference>
<dbReference type="AlphaFoldDB" id="A0A2H3J5X2"/>
<dbReference type="GO" id="GO:0006508">
    <property type="term" value="P:proteolysis"/>
    <property type="evidence" value="ECO:0007669"/>
    <property type="project" value="UniProtKB-KW"/>
</dbReference>
<dbReference type="SUPFAM" id="SSF50630">
    <property type="entry name" value="Acid proteases"/>
    <property type="match status" value="1"/>
</dbReference>
<keyword evidence="4" id="KW-0645">Protease</keyword>
<dbReference type="STRING" id="742152.A0A2H3J5X2"/>
<evidence type="ECO:0000256" key="1">
    <source>
        <dbReference type="ARBA" id="ARBA00007447"/>
    </source>
</evidence>
<dbReference type="InterPro" id="IPR034164">
    <property type="entry name" value="Pepsin-like_dom"/>
</dbReference>
<dbReference type="PROSITE" id="PS00141">
    <property type="entry name" value="ASP_PROTEASE"/>
    <property type="match status" value="2"/>
</dbReference>
<dbReference type="Pfam" id="PF00026">
    <property type="entry name" value="Asp"/>
    <property type="match status" value="1"/>
</dbReference>
<dbReference type="GO" id="GO:0004190">
    <property type="term" value="F:aspartic-type endopeptidase activity"/>
    <property type="evidence" value="ECO:0007669"/>
    <property type="project" value="UniProtKB-KW"/>
</dbReference>
<evidence type="ECO:0000259" key="6">
    <source>
        <dbReference type="PROSITE" id="PS51767"/>
    </source>
</evidence>
<dbReference type="InterPro" id="IPR001461">
    <property type="entry name" value="Aspartic_peptidase_A1"/>
</dbReference>
<dbReference type="OMA" id="RITESQY"/>
<protein>
    <submittedName>
        <fullName evidence="7">Aspartic peptidase A1</fullName>
    </submittedName>
</protein>
<name>A0A2H3J5X2_WOLCO</name>
<dbReference type="Gene3D" id="2.40.70.10">
    <property type="entry name" value="Acid Proteases"/>
    <property type="match status" value="2"/>
</dbReference>
<feature type="domain" description="Peptidase A1" evidence="6">
    <location>
        <begin position="82"/>
        <end position="394"/>
    </location>
</feature>
<dbReference type="CDD" id="cd05471">
    <property type="entry name" value="pepsin_like"/>
    <property type="match status" value="1"/>
</dbReference>
<dbReference type="OrthoDB" id="660550at2759"/>
<dbReference type="Proteomes" id="UP000218811">
    <property type="component" value="Unassembled WGS sequence"/>
</dbReference>
<keyword evidence="4" id="KW-0378">Hydrolase</keyword>
<organism evidence="7 8">
    <name type="scientific">Wolfiporia cocos (strain MD-104)</name>
    <name type="common">Brown rot fungus</name>
    <dbReference type="NCBI Taxonomy" id="742152"/>
    <lineage>
        <taxon>Eukaryota</taxon>
        <taxon>Fungi</taxon>
        <taxon>Dikarya</taxon>
        <taxon>Basidiomycota</taxon>
        <taxon>Agaricomycotina</taxon>
        <taxon>Agaricomycetes</taxon>
        <taxon>Polyporales</taxon>
        <taxon>Phaeolaceae</taxon>
        <taxon>Wolfiporia</taxon>
    </lineage>
</organism>